<dbReference type="PANTHER" id="PTHR31325">
    <property type="entry name" value="OS01G0798800 PROTEIN-RELATED"/>
    <property type="match status" value="1"/>
</dbReference>
<feature type="transmembrane region" description="Helical" evidence="2">
    <location>
        <begin position="393"/>
        <end position="416"/>
    </location>
</feature>
<reference evidence="4" key="1">
    <citation type="journal article" date="2017" name="Gigascience">
        <title>The genome draft of coconut (Cocos nucifera).</title>
        <authorList>
            <person name="Xiao Y."/>
            <person name="Xu P."/>
            <person name="Fan H."/>
            <person name="Baudouin L."/>
            <person name="Xia W."/>
            <person name="Bocs S."/>
            <person name="Xu J."/>
            <person name="Li Q."/>
            <person name="Guo A."/>
            <person name="Zhou L."/>
            <person name="Li J."/>
            <person name="Wu Y."/>
            <person name="Ma Z."/>
            <person name="Armero A."/>
            <person name="Issali A.E."/>
            <person name="Liu N."/>
            <person name="Peng M."/>
            <person name="Yang Y."/>
        </authorList>
    </citation>
    <scope>NUCLEOTIDE SEQUENCE</scope>
    <source>
        <tissue evidence="4">Spear leaf of Hainan Tall coconut</tissue>
    </source>
</reference>
<feature type="transmembrane region" description="Helical" evidence="2">
    <location>
        <begin position="61"/>
        <end position="78"/>
    </location>
</feature>
<evidence type="ECO:0000313" key="4">
    <source>
        <dbReference type="EMBL" id="KAG1327488.1"/>
    </source>
</evidence>
<evidence type="ECO:0000256" key="2">
    <source>
        <dbReference type="SAM" id="Phobius"/>
    </source>
</evidence>
<organism evidence="4 5">
    <name type="scientific">Cocos nucifera</name>
    <name type="common">Coconut palm</name>
    <dbReference type="NCBI Taxonomy" id="13894"/>
    <lineage>
        <taxon>Eukaryota</taxon>
        <taxon>Viridiplantae</taxon>
        <taxon>Streptophyta</taxon>
        <taxon>Embryophyta</taxon>
        <taxon>Tracheophyta</taxon>
        <taxon>Spermatophyta</taxon>
        <taxon>Magnoliopsida</taxon>
        <taxon>Liliopsida</taxon>
        <taxon>Arecaceae</taxon>
        <taxon>Arecoideae</taxon>
        <taxon>Cocoseae</taxon>
        <taxon>Attaleinae</taxon>
        <taxon>Cocos</taxon>
    </lineage>
</organism>
<keyword evidence="2" id="KW-0472">Membrane</keyword>
<feature type="transmembrane region" description="Helical" evidence="2">
    <location>
        <begin position="39"/>
        <end position="55"/>
    </location>
</feature>
<reference evidence="4" key="2">
    <citation type="submission" date="2019-07" db="EMBL/GenBank/DDBJ databases">
        <authorList>
            <person name="Yang Y."/>
            <person name="Bocs S."/>
            <person name="Baudouin L."/>
        </authorList>
    </citation>
    <scope>NUCLEOTIDE SEQUENCE</scope>
    <source>
        <tissue evidence="4">Spear leaf of Hainan Tall coconut</tissue>
    </source>
</reference>
<evidence type="ECO:0000313" key="5">
    <source>
        <dbReference type="Proteomes" id="UP000797356"/>
    </source>
</evidence>
<keyword evidence="2" id="KW-1133">Transmembrane helix</keyword>
<dbReference type="Proteomes" id="UP000797356">
    <property type="component" value="Chromosome 1"/>
</dbReference>
<comment type="caution">
    <text evidence="4">The sequence shown here is derived from an EMBL/GenBank/DDBJ whole genome shotgun (WGS) entry which is preliminary data.</text>
</comment>
<keyword evidence="2" id="KW-0812">Transmembrane</keyword>
<proteinExistence type="predicted"/>
<feature type="transmembrane region" description="Helical" evidence="2">
    <location>
        <begin position="431"/>
        <end position="451"/>
    </location>
</feature>
<accession>A0A8K0HWC5</accession>
<feature type="region of interest" description="Disordered" evidence="1">
    <location>
        <begin position="268"/>
        <end position="310"/>
    </location>
</feature>
<protein>
    <recommendedName>
        <fullName evidence="3">DUF4220 domain-containing protein</fullName>
    </recommendedName>
</protein>
<sequence length="571" mass="64547">MQLEAFWAPILLFHLGGPDDFTALTLEDNQLWLRHAAELFLWVATTGYIFIRFFPEGGYRGLLLPFIFIFLAASLKCLERALALRSGSLEGLRESMLGKPEPGPDYADTMDRYVGKLRSGKPPLLNINEEYRQATPMLEDPNTPARYKTFKESRLATSMVGVANHLGPVPTADTVGDYSTPNSYLQSSTTLSMRPSSFSENVPTAYEFFLRSKDTEQTGLASQQSSNFASSSVVNSSNSTETMITSSSTLHGSIRHPSSATEVKEVVGVTPHHHSTPDPSTPSSSSTHPCSTEIENSSKIPSSTATEIETTEDMSTIIPTAYELFSTFKGVLVDAIFSFREREWSQDKFLDRSWKWAFNVIETELSFAYDMLYTKASISRTSIKERRTTPRTACIGTAIRVLSLVLTGSTLLLFIFQVDRIDEFLLQHRCVTYALLVGAVIIDIVTLLRFIRSESFVDGNRHAKQEFVSNARWSNLMSQYNLISFCLKDRPSTFNKILGIFGLKETWKHYSHTGFVRVDEQLKEFLFTELQKKAHRKPRKHRKTRQAIYRLGTRTRECIGRTSLECHKSRF</sequence>
<feature type="compositionally biased region" description="Polar residues" evidence="1">
    <location>
        <begin position="293"/>
        <end position="310"/>
    </location>
</feature>
<feature type="compositionally biased region" description="Low complexity" evidence="1">
    <location>
        <begin position="277"/>
        <end position="292"/>
    </location>
</feature>
<gene>
    <name evidence="4" type="ORF">COCNU_01G014220</name>
</gene>
<dbReference type="EMBL" id="CM017872">
    <property type="protein sequence ID" value="KAG1327488.1"/>
    <property type="molecule type" value="Genomic_DNA"/>
</dbReference>
<feature type="domain" description="DUF4220" evidence="3">
    <location>
        <begin position="2"/>
        <end position="124"/>
    </location>
</feature>
<feature type="domain" description="DUF4220" evidence="3">
    <location>
        <begin position="293"/>
        <end position="485"/>
    </location>
</feature>
<dbReference type="InterPro" id="IPR025315">
    <property type="entry name" value="DUF4220"/>
</dbReference>
<dbReference type="Pfam" id="PF13968">
    <property type="entry name" value="DUF4220"/>
    <property type="match status" value="2"/>
</dbReference>
<name>A0A8K0HWC5_COCNU</name>
<dbReference type="AlphaFoldDB" id="A0A8K0HWC5"/>
<evidence type="ECO:0000259" key="3">
    <source>
        <dbReference type="Pfam" id="PF13968"/>
    </source>
</evidence>
<keyword evidence="5" id="KW-1185">Reference proteome</keyword>
<evidence type="ECO:0000256" key="1">
    <source>
        <dbReference type="SAM" id="MobiDB-lite"/>
    </source>
</evidence>
<dbReference type="OrthoDB" id="689263at2759"/>